<dbReference type="EMBL" id="JAACXV010000028">
    <property type="protein sequence ID" value="KAF7286341.1"/>
    <property type="molecule type" value="Genomic_DNA"/>
</dbReference>
<keyword evidence="2" id="KW-1185">Reference proteome</keyword>
<organism evidence="1 2">
    <name type="scientific">Rhynchophorus ferrugineus</name>
    <name type="common">Red palm weevil</name>
    <name type="synonym">Curculio ferrugineus</name>
    <dbReference type="NCBI Taxonomy" id="354439"/>
    <lineage>
        <taxon>Eukaryota</taxon>
        <taxon>Metazoa</taxon>
        <taxon>Ecdysozoa</taxon>
        <taxon>Arthropoda</taxon>
        <taxon>Hexapoda</taxon>
        <taxon>Insecta</taxon>
        <taxon>Pterygota</taxon>
        <taxon>Neoptera</taxon>
        <taxon>Endopterygota</taxon>
        <taxon>Coleoptera</taxon>
        <taxon>Polyphaga</taxon>
        <taxon>Cucujiformia</taxon>
        <taxon>Curculionidae</taxon>
        <taxon>Dryophthorinae</taxon>
        <taxon>Rhynchophorus</taxon>
    </lineage>
</organism>
<gene>
    <name evidence="1" type="ORF">GWI33_005782</name>
</gene>
<proteinExistence type="predicted"/>
<protein>
    <submittedName>
        <fullName evidence="1">Uncharacterized protein</fullName>
    </submittedName>
</protein>
<reference evidence="1" key="1">
    <citation type="submission" date="2020-08" db="EMBL/GenBank/DDBJ databases">
        <title>Genome sequencing and assembly of the red palm weevil Rhynchophorus ferrugineus.</title>
        <authorList>
            <person name="Dias G.B."/>
            <person name="Bergman C.M."/>
            <person name="Manee M."/>
        </authorList>
    </citation>
    <scope>NUCLEOTIDE SEQUENCE</scope>
    <source>
        <strain evidence="1">AA-2017</strain>
        <tissue evidence="1">Whole larva</tissue>
    </source>
</reference>
<dbReference type="Proteomes" id="UP000625711">
    <property type="component" value="Unassembled WGS sequence"/>
</dbReference>
<comment type="caution">
    <text evidence="1">The sequence shown here is derived from an EMBL/GenBank/DDBJ whole genome shotgun (WGS) entry which is preliminary data.</text>
</comment>
<evidence type="ECO:0000313" key="2">
    <source>
        <dbReference type="Proteomes" id="UP000625711"/>
    </source>
</evidence>
<sequence length="99" mass="11260">MPCGNTENAFHPLILYKSVVKMWRGVETPFIIFPELHYRNDSHCKWRNCKAAAAVCQAGGGRNRIIRQSIFYSNRARSSGRRGDVSVTIAYFTYVADDT</sequence>
<dbReference type="AlphaFoldDB" id="A0A834IUK3"/>
<evidence type="ECO:0000313" key="1">
    <source>
        <dbReference type="EMBL" id="KAF7286341.1"/>
    </source>
</evidence>
<accession>A0A834IUK3</accession>
<name>A0A834IUK3_RHYFE</name>